<feature type="transmembrane region" description="Helical" evidence="8">
    <location>
        <begin position="111"/>
        <end position="131"/>
    </location>
</feature>
<dbReference type="Pfam" id="PF12821">
    <property type="entry name" value="ThrE_2"/>
    <property type="match status" value="1"/>
</dbReference>
<proteinExistence type="inferred from homology"/>
<evidence type="ECO:0000256" key="6">
    <source>
        <dbReference type="ARBA" id="ARBA00023136"/>
    </source>
</evidence>
<name>A0ABS6D9N3_9FIRM</name>
<keyword evidence="3" id="KW-0997">Cell inner membrane</keyword>
<feature type="domain" description="Threonine/Serine exporter ThrE" evidence="9">
    <location>
        <begin position="8"/>
        <end position="134"/>
    </location>
</feature>
<keyword evidence="4 8" id="KW-0812">Transmembrane</keyword>
<keyword evidence="2" id="KW-1003">Cell membrane</keyword>
<evidence type="ECO:0000256" key="1">
    <source>
        <dbReference type="ARBA" id="ARBA00004651"/>
    </source>
</evidence>
<evidence type="ECO:0000256" key="3">
    <source>
        <dbReference type="ARBA" id="ARBA00022519"/>
    </source>
</evidence>
<organism evidence="10 11">
    <name type="scientific">Faecalicatena faecalis</name>
    <dbReference type="NCBI Taxonomy" id="2726362"/>
    <lineage>
        <taxon>Bacteria</taxon>
        <taxon>Bacillati</taxon>
        <taxon>Bacillota</taxon>
        <taxon>Clostridia</taxon>
        <taxon>Lachnospirales</taxon>
        <taxon>Lachnospiraceae</taxon>
        <taxon>Faecalicatena</taxon>
    </lineage>
</organism>
<evidence type="ECO:0000256" key="4">
    <source>
        <dbReference type="ARBA" id="ARBA00022692"/>
    </source>
</evidence>
<keyword evidence="5 8" id="KW-1133">Transmembrane helix</keyword>
<dbReference type="PANTHER" id="PTHR34390:SF1">
    <property type="entry name" value="SUCCINATE TRANSPORTER SUBUNIT YJJB-RELATED"/>
    <property type="match status" value="1"/>
</dbReference>
<protein>
    <submittedName>
        <fullName evidence="10">Threonine/serine exporter family protein</fullName>
    </submittedName>
</protein>
<keyword evidence="6 8" id="KW-0472">Membrane</keyword>
<feature type="transmembrane region" description="Helical" evidence="8">
    <location>
        <begin position="78"/>
        <end position="99"/>
    </location>
</feature>
<evidence type="ECO:0000256" key="8">
    <source>
        <dbReference type="SAM" id="Phobius"/>
    </source>
</evidence>
<dbReference type="Proteomes" id="UP000723714">
    <property type="component" value="Unassembled WGS sequence"/>
</dbReference>
<dbReference type="EMBL" id="JABACJ020000025">
    <property type="protein sequence ID" value="MBU3877960.1"/>
    <property type="molecule type" value="Genomic_DNA"/>
</dbReference>
<evidence type="ECO:0000256" key="5">
    <source>
        <dbReference type="ARBA" id="ARBA00022989"/>
    </source>
</evidence>
<evidence type="ECO:0000259" key="9">
    <source>
        <dbReference type="Pfam" id="PF12821"/>
    </source>
</evidence>
<dbReference type="RefSeq" id="WP_216244522.1">
    <property type="nucleotide sequence ID" value="NZ_JABACJ020000025.1"/>
</dbReference>
<comment type="similarity">
    <text evidence="7">Belongs to the ThrE exporter (TC 2.A.79) family.</text>
</comment>
<reference evidence="10 11" key="1">
    <citation type="submission" date="2021-06" db="EMBL/GenBank/DDBJ databases">
        <title>Faecalicatena sp. nov. isolated from porcine feces.</title>
        <authorList>
            <person name="Oh B.S."/>
            <person name="Lee J.H."/>
        </authorList>
    </citation>
    <scope>NUCLEOTIDE SEQUENCE [LARGE SCALE GENOMIC DNA]</scope>
    <source>
        <strain evidence="10 11">AGMB00832</strain>
    </source>
</reference>
<accession>A0ABS6D9N3</accession>
<comment type="caution">
    <text evidence="10">The sequence shown here is derived from an EMBL/GenBank/DDBJ whole genome shotgun (WGS) entry which is preliminary data.</text>
</comment>
<evidence type="ECO:0000256" key="7">
    <source>
        <dbReference type="ARBA" id="ARBA00034125"/>
    </source>
</evidence>
<evidence type="ECO:0000313" key="11">
    <source>
        <dbReference type="Proteomes" id="UP000723714"/>
    </source>
</evidence>
<evidence type="ECO:0000313" key="10">
    <source>
        <dbReference type="EMBL" id="MBU3877960.1"/>
    </source>
</evidence>
<keyword evidence="11" id="KW-1185">Reference proteome</keyword>
<dbReference type="PANTHER" id="PTHR34390">
    <property type="entry name" value="UPF0442 PROTEIN YJJB-RELATED"/>
    <property type="match status" value="1"/>
</dbReference>
<comment type="subcellular location">
    <subcellularLocation>
        <location evidence="1">Cell membrane</location>
        <topology evidence="1">Multi-pass membrane protein</topology>
    </subcellularLocation>
</comment>
<dbReference type="InterPro" id="IPR024528">
    <property type="entry name" value="ThrE_2"/>
</dbReference>
<gene>
    <name evidence="10" type="ORF">HGO97_019340</name>
</gene>
<evidence type="ECO:0000256" key="2">
    <source>
        <dbReference type="ARBA" id="ARBA00022475"/>
    </source>
</evidence>
<sequence>MMFVLGVLGCFAAVSAFAIILETPRKYVLHDGIVGGIGGFVYLLSIQMGQDVVMASFLSALAIALMSHTFARIFKAPVTIFLIAGILPTVPGAGMYRIVYYLIANDSERSSYYLVQTLEVAGVIALAIFIMDSIFKVRIKKTES</sequence>
<feature type="transmembrane region" description="Helical" evidence="8">
    <location>
        <begin position="42"/>
        <end position="66"/>
    </location>
</feature>
<dbReference type="InterPro" id="IPR050539">
    <property type="entry name" value="ThrE_Dicarb/AminoAcid_Exp"/>
</dbReference>